<evidence type="ECO:0008006" key="6">
    <source>
        <dbReference type="Google" id="ProtNLM"/>
    </source>
</evidence>
<dbReference type="PROSITE" id="PS50190">
    <property type="entry name" value="SEC7"/>
    <property type="match status" value="1"/>
</dbReference>
<feature type="domain" description="PH" evidence="2">
    <location>
        <begin position="806"/>
        <end position="967"/>
    </location>
</feature>
<dbReference type="PROSITE" id="PS50003">
    <property type="entry name" value="PH_DOMAIN"/>
    <property type="match status" value="1"/>
</dbReference>
<dbReference type="SMART" id="SM00222">
    <property type="entry name" value="Sec7"/>
    <property type="match status" value="1"/>
</dbReference>
<sequence length="1109" mass="124358">MNQSLATLIRIKLFQGNSGSAQGSDTPNTDKEKQSDKKPRNWLKAKRSGHKEVSRSSSDSDLLNASTNGSQDLVDDNTAEDPIKSSHEDAEEQEQRKEIPEGNGVETMAKGKACSDACLEQTTSDNSVRKQNSPSALSADGSRSPRKQGKLRTFREKMSIPDLHFRSTSANLRLDRQSYERSKKSESVPPNGQVKSARVYSILPSSMSPKRLSAEYSYKSPAQLPKYSFENASNDTSMLSRTSSNTSLLSSTRFSPRKTNIVNGSSTSSSVRFIEPVVNMSNGNLSNGTKTKGKFNSVSNGHTYQHSKTNSVEVKNATGKSLLLGRRRSRTVDVSDYTRTSSSQWQQSASTNSDFISSITIHLKKSRSNSLLTKSPLATPLDKASYQNPDEKGSVNSVRLSESTTSSTMPGASMTQPTIPSMSRRSSSLVNALNSFVNLRSSSASSVKGSSSKAVTPKFDLKLEDFPSPPEPEIDETHANFLRRLTPYGKFIAVILCQKSNAFKDECLRFYLSNFFDFSGEPLDISLRKILMFLELPQETQQIDKLLTEFAHCYYQTHLKDEEYCPWKDENQVYFIVFSLLMLHTDYFNLNNRSKMTKNEFIQLVHEDQLSGGCDIPKDILLYYYDNIISKESPKFDFSCYQELLSSEEADEQNSLTTEKSSADFYSPVAIIKATSSNVCHDCTPSSFAITGRTSSNSFSSYFPQIPASTSSSNTSLVQDDIDIYAQILDDSLKGLNMSSEVERLWNGVSLTNRLIADDNKYEKYFTILNETKGGYLKIHKNQIGKIALSNFETLNKTDNDYALLKIVHMGEIQKLTVNKKFSIVGSVNKILWKKEYAILTPCCLLLFENADWVDPSLVRDENSGTSNYIIDYKANGSILFTPPLACNGLLAISKISEAAKANTEKLDIDVDPCANLDVLPRDQESKVNNTDDYILHLYASQKKFIWKCSSVYERDNWIDSINLVAAYDGCYYNPKSLENVIISHRKHDAKLKLEKLANTRAEKSERLLAFQHSLPLYKQAIPISYKTKNDLASQIRQLAVKLEWLVHEIERSQLYYEIIQQVVSQFGPFVNQNLKDQGKESESDLKSIKGSFIFNDELLNASLNQDRS</sequence>
<dbReference type="SMART" id="SM00233">
    <property type="entry name" value="PH"/>
    <property type="match status" value="1"/>
</dbReference>
<dbReference type="InterPro" id="IPR000904">
    <property type="entry name" value="Sec7_dom"/>
</dbReference>
<evidence type="ECO:0000313" key="5">
    <source>
        <dbReference type="Proteomes" id="UP000509704"/>
    </source>
</evidence>
<feature type="compositionally biased region" description="Basic and acidic residues" evidence="1">
    <location>
        <begin position="173"/>
        <end position="186"/>
    </location>
</feature>
<dbReference type="GO" id="GO:0032012">
    <property type="term" value="P:regulation of ARF protein signal transduction"/>
    <property type="evidence" value="ECO:0007669"/>
    <property type="project" value="InterPro"/>
</dbReference>
<feature type="compositionally biased region" description="Polar residues" evidence="1">
    <location>
        <begin position="55"/>
        <end position="71"/>
    </location>
</feature>
<feature type="compositionally biased region" description="Polar residues" evidence="1">
    <location>
        <begin position="394"/>
        <end position="421"/>
    </location>
</feature>
<dbReference type="PANTHER" id="PTHR10663:SF405">
    <property type="entry name" value="ARF GUANINE NUCLEOTIDE EXCHANGE FACTOR SYT1"/>
    <property type="match status" value="1"/>
</dbReference>
<evidence type="ECO:0000313" key="4">
    <source>
        <dbReference type="EMBL" id="QLG70236.1"/>
    </source>
</evidence>
<dbReference type="InterPro" id="IPR023394">
    <property type="entry name" value="Sec7_C_sf"/>
</dbReference>
<dbReference type="EMBL" id="CP058604">
    <property type="protein sequence ID" value="QLG70236.1"/>
    <property type="molecule type" value="Genomic_DNA"/>
</dbReference>
<feature type="compositionally biased region" description="Basic residues" evidence="1">
    <location>
        <begin position="40"/>
        <end position="49"/>
    </location>
</feature>
<dbReference type="AlphaFoldDB" id="A0A7H9AVA7"/>
<feature type="region of interest" description="Disordered" evidence="1">
    <location>
        <begin position="380"/>
        <end position="421"/>
    </location>
</feature>
<dbReference type="PANTHER" id="PTHR10663">
    <property type="entry name" value="GUANYL-NUCLEOTIDE EXCHANGE FACTOR"/>
    <property type="match status" value="1"/>
</dbReference>
<protein>
    <recommendedName>
        <fullName evidence="6">SEC7 domain-containing protein</fullName>
    </recommendedName>
</protein>
<evidence type="ECO:0000256" key="1">
    <source>
        <dbReference type="SAM" id="MobiDB-lite"/>
    </source>
</evidence>
<dbReference type="InterPro" id="IPR001849">
    <property type="entry name" value="PH_domain"/>
</dbReference>
<reference evidence="4 5" key="1">
    <citation type="submission" date="2020-07" db="EMBL/GenBank/DDBJ databases">
        <title>The yeast mating-type switching endonuclease HO is a domesticated member of an unorthodox homing genetic element family.</title>
        <authorList>
            <person name="Coughlan A.Y."/>
            <person name="Lombardi L."/>
            <person name="Braun-Galleani S."/>
            <person name="Martos A.R."/>
            <person name="Galeote V."/>
            <person name="Bigey F."/>
            <person name="Dequin S."/>
            <person name="Byrne K.P."/>
            <person name="Wolfe K.H."/>
        </authorList>
    </citation>
    <scope>NUCLEOTIDE SEQUENCE [LARGE SCALE GENOMIC DNA]</scope>
    <source>
        <strain evidence="4 5">NRRL Y-6702</strain>
    </source>
</reference>
<feature type="compositionally biased region" description="Basic and acidic residues" evidence="1">
    <location>
        <begin position="153"/>
        <end position="165"/>
    </location>
</feature>
<dbReference type="KEGG" id="zmk:HG535_0A01740"/>
<dbReference type="GO" id="GO:0005085">
    <property type="term" value="F:guanyl-nucleotide exchange factor activity"/>
    <property type="evidence" value="ECO:0007669"/>
    <property type="project" value="InterPro"/>
</dbReference>
<dbReference type="GeneID" id="59233872"/>
<feature type="domain" description="SEC7" evidence="3">
    <location>
        <begin position="512"/>
        <end position="631"/>
    </location>
</feature>
<feature type="region of interest" description="Disordered" evidence="1">
    <location>
        <begin position="122"/>
        <end position="193"/>
    </location>
</feature>
<feature type="region of interest" description="Disordered" evidence="1">
    <location>
        <begin position="13"/>
        <end position="108"/>
    </location>
</feature>
<dbReference type="Gene3D" id="1.10.1000.11">
    <property type="entry name" value="Arf Nucleotide-binding Site Opener,domain 2"/>
    <property type="match status" value="1"/>
</dbReference>
<feature type="compositionally biased region" description="Basic and acidic residues" evidence="1">
    <location>
        <begin position="28"/>
        <end position="39"/>
    </location>
</feature>
<feature type="compositionally biased region" description="Basic and acidic residues" evidence="1">
    <location>
        <begin position="81"/>
        <end position="100"/>
    </location>
</feature>
<feature type="compositionally biased region" description="Polar residues" evidence="1">
    <location>
        <begin position="15"/>
        <end position="27"/>
    </location>
</feature>
<evidence type="ECO:0000259" key="3">
    <source>
        <dbReference type="PROSITE" id="PS50190"/>
    </source>
</evidence>
<gene>
    <name evidence="4" type="ORF">HG535_0A01740</name>
</gene>
<dbReference type="InterPro" id="IPR035999">
    <property type="entry name" value="Sec7_dom_sf"/>
</dbReference>
<dbReference type="SUPFAM" id="SSF48425">
    <property type="entry name" value="Sec7 domain"/>
    <property type="match status" value="1"/>
</dbReference>
<dbReference type="OrthoDB" id="430364at2759"/>
<feature type="compositionally biased region" description="Polar residues" evidence="1">
    <location>
        <begin position="122"/>
        <end position="136"/>
    </location>
</feature>
<organism evidence="4 5">
    <name type="scientific">Zygotorulaspora mrakii</name>
    <name type="common">Zygosaccharomyces mrakii</name>
    <dbReference type="NCBI Taxonomy" id="42260"/>
    <lineage>
        <taxon>Eukaryota</taxon>
        <taxon>Fungi</taxon>
        <taxon>Dikarya</taxon>
        <taxon>Ascomycota</taxon>
        <taxon>Saccharomycotina</taxon>
        <taxon>Saccharomycetes</taxon>
        <taxon>Saccharomycetales</taxon>
        <taxon>Saccharomycetaceae</taxon>
        <taxon>Zygotorulaspora</taxon>
    </lineage>
</organism>
<dbReference type="RefSeq" id="XP_037141964.1">
    <property type="nucleotide sequence ID" value="XM_037286069.1"/>
</dbReference>
<proteinExistence type="predicted"/>
<accession>A0A7H9AVA7</accession>
<name>A0A7H9AVA7_ZYGMR</name>
<dbReference type="Proteomes" id="UP000509704">
    <property type="component" value="Chromosome 1"/>
</dbReference>
<keyword evidence="5" id="KW-1185">Reference proteome</keyword>
<dbReference type="Pfam" id="PF01369">
    <property type="entry name" value="Sec7"/>
    <property type="match status" value="1"/>
</dbReference>
<evidence type="ECO:0000259" key="2">
    <source>
        <dbReference type="PROSITE" id="PS50003"/>
    </source>
</evidence>